<keyword evidence="2" id="KW-1185">Reference proteome</keyword>
<evidence type="ECO:0000313" key="1">
    <source>
        <dbReference type="EMBL" id="RII83203.1"/>
    </source>
</evidence>
<protein>
    <recommendedName>
        <fullName evidence="3">GIY-YIG domain-containing protein</fullName>
    </recommendedName>
</protein>
<accession>A0ABX9MWA8</accession>
<dbReference type="Proteomes" id="UP000266483">
    <property type="component" value="Unassembled WGS sequence"/>
</dbReference>
<organism evidence="1 2">
    <name type="scientific">Neopusillimonas maritima</name>
    <dbReference type="NCBI Taxonomy" id="2026239"/>
    <lineage>
        <taxon>Bacteria</taxon>
        <taxon>Pseudomonadati</taxon>
        <taxon>Pseudomonadota</taxon>
        <taxon>Betaproteobacteria</taxon>
        <taxon>Burkholderiales</taxon>
        <taxon>Alcaligenaceae</taxon>
        <taxon>Neopusillimonas</taxon>
    </lineage>
</organism>
<name>A0ABX9MWA8_9BURK</name>
<sequence length="168" mass="18870">MTLDDPSDFHLSLSGGAYRLLRDSLVTKFATPLSTRGIAKLYTVSDGDLLLYVGISQQPMSSRLNYGFRADGKSGYYGYKWKAHEGTLRLSVWTAQSNGEYVPLRELESIEAEVAFLCRQDSGQWPAFQHEIHFYPSSPWHREAAARIYSHALRGNTASCQHLDNHAA</sequence>
<proteinExistence type="predicted"/>
<dbReference type="RefSeq" id="WP_119441604.1">
    <property type="nucleotide sequence ID" value="NZ_CP170494.1"/>
</dbReference>
<evidence type="ECO:0000313" key="2">
    <source>
        <dbReference type="Proteomes" id="UP000266483"/>
    </source>
</evidence>
<reference evidence="1 2" key="1">
    <citation type="submission" date="2017-08" db="EMBL/GenBank/DDBJ databases">
        <title>Pusillimonas indicus sp. nov., a member of the family Alcaligenaceae isolated from surface seawater.</title>
        <authorList>
            <person name="Li J."/>
        </authorList>
    </citation>
    <scope>NUCLEOTIDE SEQUENCE [LARGE SCALE GENOMIC DNA]</scope>
    <source>
        <strain evidence="1 2">17-4A</strain>
    </source>
</reference>
<dbReference type="EMBL" id="NQOU01000002">
    <property type="protein sequence ID" value="RII83203.1"/>
    <property type="molecule type" value="Genomic_DNA"/>
</dbReference>
<comment type="caution">
    <text evidence="1">The sequence shown here is derived from an EMBL/GenBank/DDBJ whole genome shotgun (WGS) entry which is preliminary data.</text>
</comment>
<gene>
    <name evidence="1" type="ORF">CJO09_06235</name>
</gene>
<evidence type="ECO:0008006" key="3">
    <source>
        <dbReference type="Google" id="ProtNLM"/>
    </source>
</evidence>